<keyword evidence="3" id="KW-0805">Transcription regulation</keyword>
<dbReference type="InterPro" id="IPR028002">
    <property type="entry name" value="Myb_DNA-bind_5"/>
</dbReference>
<reference evidence="9" key="1">
    <citation type="submission" date="2025-08" db="UniProtKB">
        <authorList>
            <consortium name="RefSeq"/>
        </authorList>
    </citation>
    <scope>IDENTIFICATION</scope>
    <source>
        <tissue evidence="9">Whole larvae</tissue>
    </source>
</reference>
<dbReference type="RefSeq" id="XP_026762296.2">
    <property type="nucleotide sequence ID" value="XM_026906495.3"/>
</dbReference>
<keyword evidence="4" id="KW-0804">Transcription</keyword>
<dbReference type="FunCoup" id="A0A6J1X089">
    <property type="interactions" value="56"/>
</dbReference>
<evidence type="ECO:0000313" key="9">
    <source>
        <dbReference type="RefSeq" id="XP_026762296.2"/>
    </source>
</evidence>
<accession>A0A6J1X089</accession>
<gene>
    <name evidence="9" type="primary">LOC113521063</name>
</gene>
<evidence type="ECO:0000259" key="7">
    <source>
        <dbReference type="Pfam" id="PF13873"/>
    </source>
</evidence>
<evidence type="ECO:0000256" key="4">
    <source>
        <dbReference type="ARBA" id="ARBA00023163"/>
    </source>
</evidence>
<feature type="domain" description="Myb/SANT-like DNA-binding" evidence="7">
    <location>
        <begin position="27"/>
        <end position="95"/>
    </location>
</feature>
<evidence type="ECO:0000256" key="6">
    <source>
        <dbReference type="SAM" id="MobiDB-lite"/>
    </source>
</evidence>
<name>A0A6J1X089_GALME</name>
<evidence type="ECO:0000256" key="3">
    <source>
        <dbReference type="ARBA" id="ARBA00023015"/>
    </source>
</evidence>
<dbReference type="GeneID" id="113521063"/>
<dbReference type="AlphaFoldDB" id="A0A6J1X089"/>
<dbReference type="Proteomes" id="UP001652740">
    <property type="component" value="Unplaced"/>
</dbReference>
<dbReference type="InParanoid" id="A0A6J1X089"/>
<evidence type="ECO:0000313" key="8">
    <source>
        <dbReference type="Proteomes" id="UP001652740"/>
    </source>
</evidence>
<protein>
    <recommendedName>
        <fullName evidence="2">Regulatory protein zeste</fullName>
    </recommendedName>
</protein>
<dbReference type="Pfam" id="PF13873">
    <property type="entry name" value="Myb_DNA-bind_5"/>
    <property type="match status" value="1"/>
</dbReference>
<sequence length="322" mass="36600">MDSTDTMDKGELWVHKILADRDSIKPSRAQLRVFIEYLEANPMLLYHHDKTNAAKHARRMEWYKLSKKLNAISGANKSPAAWMKFWRDKKTYLRRLEERRALAVKSGATVFPLCALDDRLLQLAKENDKFLLAKTVALPLEMAPSDPLSDEITHNNIIGHEPFIEKEEKLEEDSSPPYSPSLPMADASTAPSELSFPPETAAPHTNKNFEEIRSFERRAFRRNKTRKRSSSGFKQDQFYDMFERITALEEKRLEIDQINAQTNREAVVTAQRCAQAMEALADAIKTQGQEIADALKTNGNLIADALRAQGQIIAESISNKVL</sequence>
<evidence type="ECO:0000256" key="1">
    <source>
        <dbReference type="ARBA" id="ARBA00011764"/>
    </source>
</evidence>
<comment type="function">
    <text evidence="5">Involved in transvection phenomena (= synapsis-dependent gene expression), where the synaptic pairing of chromosomes carrying genes with which zeste interacts influences the expression of these genes. Zeste binds to DNA and stimulates transcription from a nearby promoter.</text>
</comment>
<dbReference type="KEGG" id="gmw:113521063"/>
<comment type="subunit">
    <text evidence="1">Self-associates forming complexes of several hundred monomers.</text>
</comment>
<feature type="region of interest" description="Disordered" evidence="6">
    <location>
        <begin position="168"/>
        <end position="207"/>
    </location>
</feature>
<evidence type="ECO:0000256" key="5">
    <source>
        <dbReference type="ARBA" id="ARBA00025466"/>
    </source>
</evidence>
<proteinExistence type="predicted"/>
<evidence type="ECO:0000256" key="2">
    <source>
        <dbReference type="ARBA" id="ARBA00016807"/>
    </source>
</evidence>
<keyword evidence="8" id="KW-1185">Reference proteome</keyword>
<organism evidence="8 9">
    <name type="scientific">Galleria mellonella</name>
    <name type="common">Greater wax moth</name>
    <dbReference type="NCBI Taxonomy" id="7137"/>
    <lineage>
        <taxon>Eukaryota</taxon>
        <taxon>Metazoa</taxon>
        <taxon>Ecdysozoa</taxon>
        <taxon>Arthropoda</taxon>
        <taxon>Hexapoda</taxon>
        <taxon>Insecta</taxon>
        <taxon>Pterygota</taxon>
        <taxon>Neoptera</taxon>
        <taxon>Endopterygota</taxon>
        <taxon>Lepidoptera</taxon>
        <taxon>Glossata</taxon>
        <taxon>Ditrysia</taxon>
        <taxon>Pyraloidea</taxon>
        <taxon>Pyralidae</taxon>
        <taxon>Galleriinae</taxon>
        <taxon>Galleria</taxon>
    </lineage>
</organism>